<dbReference type="InterPro" id="IPR007848">
    <property type="entry name" value="Small_mtfrase_dom"/>
</dbReference>
<reference evidence="6" key="1">
    <citation type="submission" date="2020-10" db="EMBL/GenBank/DDBJ databases">
        <authorList>
            <person name="Castelo-Branco R."/>
            <person name="Eusebio N."/>
            <person name="Adriana R."/>
            <person name="Vieira A."/>
            <person name="Brugerolle De Fraissinette N."/>
            <person name="Rezende De Castro R."/>
            <person name="Schneider M.P."/>
            <person name="Vasconcelos V."/>
            <person name="Leao P.N."/>
        </authorList>
    </citation>
    <scope>NUCLEOTIDE SEQUENCE</scope>
    <source>
        <strain evidence="6">LEGE 11467</strain>
    </source>
</reference>
<protein>
    <submittedName>
        <fullName evidence="6">Methyltransferase</fullName>
    </submittedName>
</protein>
<keyword evidence="7" id="KW-1185">Reference proteome</keyword>
<dbReference type="GO" id="GO:0008757">
    <property type="term" value="F:S-adenosylmethionine-dependent methyltransferase activity"/>
    <property type="evidence" value="ECO:0007669"/>
    <property type="project" value="InterPro"/>
</dbReference>
<dbReference type="GO" id="GO:0003676">
    <property type="term" value="F:nucleic acid binding"/>
    <property type="evidence" value="ECO:0007669"/>
    <property type="project" value="InterPro"/>
</dbReference>
<keyword evidence="3 6" id="KW-0489">Methyltransferase</keyword>
<dbReference type="GO" id="GO:0006364">
    <property type="term" value="P:rRNA processing"/>
    <property type="evidence" value="ECO:0007669"/>
    <property type="project" value="UniProtKB-KW"/>
</dbReference>
<organism evidence="6 7">
    <name type="scientific">Zarconia navalis LEGE 11467</name>
    <dbReference type="NCBI Taxonomy" id="1828826"/>
    <lineage>
        <taxon>Bacteria</taxon>
        <taxon>Bacillati</taxon>
        <taxon>Cyanobacteriota</taxon>
        <taxon>Cyanophyceae</taxon>
        <taxon>Oscillatoriophycideae</taxon>
        <taxon>Oscillatoriales</taxon>
        <taxon>Oscillatoriales incertae sedis</taxon>
        <taxon>Zarconia</taxon>
        <taxon>Zarconia navalis</taxon>
    </lineage>
</organism>
<evidence type="ECO:0000256" key="3">
    <source>
        <dbReference type="ARBA" id="ARBA00022603"/>
    </source>
</evidence>
<dbReference type="NCBIfam" id="TIGR00537">
    <property type="entry name" value="hemK_rel_arch"/>
    <property type="match status" value="1"/>
</dbReference>
<dbReference type="GO" id="GO:0008170">
    <property type="term" value="F:N-methyltransferase activity"/>
    <property type="evidence" value="ECO:0007669"/>
    <property type="project" value="UniProtKB-ARBA"/>
</dbReference>
<dbReference type="PANTHER" id="PTHR47816:SF4">
    <property type="entry name" value="RIBOSOMAL RNA SMALL SUBUNIT METHYLTRANSFERASE C"/>
    <property type="match status" value="1"/>
</dbReference>
<dbReference type="PANTHER" id="PTHR47816">
    <property type="entry name" value="RIBOSOMAL RNA SMALL SUBUNIT METHYLTRANSFERASE C"/>
    <property type="match status" value="1"/>
</dbReference>
<dbReference type="AlphaFoldDB" id="A0A928VSM5"/>
<dbReference type="GO" id="GO:0032259">
    <property type="term" value="P:methylation"/>
    <property type="evidence" value="ECO:0007669"/>
    <property type="project" value="UniProtKB-KW"/>
</dbReference>
<name>A0A928VSM5_9CYAN</name>
<dbReference type="InterPro" id="IPR029063">
    <property type="entry name" value="SAM-dependent_MTases_sf"/>
</dbReference>
<keyword evidence="4" id="KW-0808">Transferase</keyword>
<dbReference type="RefSeq" id="WP_264319657.1">
    <property type="nucleotide sequence ID" value="NZ_JADEXN010000008.1"/>
</dbReference>
<gene>
    <name evidence="6" type="ORF">IQ235_01120</name>
</gene>
<sequence>MSQVIKLESQENYSSSELERPQKIRQRAKLLLERHKNSGDRYWVEFKNIQLQMTKGVFCPAYGDGSQLLAKYLTVGSGERVLDMGTGSGALAILAAKQGASVTAVDLSPLAVTCARENVKLNNVEQQVKVFQSDLFDKIEAQKFSCILFNPPFMQGKPRTALEMAMYDENYHNLTRFFAQSSDYLLPGGRLLVVFSEAGDMTLFENLAQKSELRLQLVASEVPEESHLELVVYEMCKE</sequence>
<dbReference type="InterPro" id="IPR004557">
    <property type="entry name" value="PrmC-related"/>
</dbReference>
<evidence type="ECO:0000313" key="6">
    <source>
        <dbReference type="EMBL" id="MBE9039396.1"/>
    </source>
</evidence>
<proteinExistence type="predicted"/>
<evidence type="ECO:0000256" key="1">
    <source>
        <dbReference type="ARBA" id="ARBA00022490"/>
    </source>
</evidence>
<dbReference type="PROSITE" id="PS00092">
    <property type="entry name" value="N6_MTASE"/>
    <property type="match status" value="1"/>
</dbReference>
<evidence type="ECO:0000259" key="5">
    <source>
        <dbReference type="Pfam" id="PF05175"/>
    </source>
</evidence>
<evidence type="ECO:0000256" key="4">
    <source>
        <dbReference type="ARBA" id="ARBA00022679"/>
    </source>
</evidence>
<keyword evidence="2" id="KW-0698">rRNA processing</keyword>
<dbReference type="EMBL" id="JADEXN010000008">
    <property type="protein sequence ID" value="MBE9039396.1"/>
    <property type="molecule type" value="Genomic_DNA"/>
</dbReference>
<dbReference type="InterPro" id="IPR002052">
    <property type="entry name" value="DNA_methylase_N6_adenine_CS"/>
</dbReference>
<comment type="caution">
    <text evidence="6">The sequence shown here is derived from an EMBL/GenBank/DDBJ whole genome shotgun (WGS) entry which is preliminary data.</text>
</comment>
<keyword evidence="1" id="KW-0963">Cytoplasm</keyword>
<feature type="domain" description="Methyltransferase small" evidence="5">
    <location>
        <begin position="49"/>
        <end position="198"/>
    </location>
</feature>
<dbReference type="CDD" id="cd02440">
    <property type="entry name" value="AdoMet_MTases"/>
    <property type="match status" value="1"/>
</dbReference>
<dbReference type="InterPro" id="IPR046977">
    <property type="entry name" value="RsmC/RlmG"/>
</dbReference>
<evidence type="ECO:0000256" key="2">
    <source>
        <dbReference type="ARBA" id="ARBA00022552"/>
    </source>
</evidence>
<dbReference type="SUPFAM" id="SSF53335">
    <property type="entry name" value="S-adenosyl-L-methionine-dependent methyltransferases"/>
    <property type="match status" value="1"/>
</dbReference>
<accession>A0A928VSM5</accession>
<dbReference type="Proteomes" id="UP000621799">
    <property type="component" value="Unassembled WGS sequence"/>
</dbReference>
<dbReference type="Gene3D" id="3.40.50.150">
    <property type="entry name" value="Vaccinia Virus protein VP39"/>
    <property type="match status" value="1"/>
</dbReference>
<evidence type="ECO:0000313" key="7">
    <source>
        <dbReference type="Proteomes" id="UP000621799"/>
    </source>
</evidence>
<dbReference type="Pfam" id="PF05175">
    <property type="entry name" value="MTS"/>
    <property type="match status" value="1"/>
</dbReference>